<comment type="caution">
    <text evidence="2">The sequence shown here is derived from an EMBL/GenBank/DDBJ whole genome shotgun (WGS) entry which is preliminary data.</text>
</comment>
<evidence type="ECO:0000313" key="2">
    <source>
        <dbReference type="EMBL" id="MEE1675407.1"/>
    </source>
</evidence>
<reference evidence="3" key="1">
    <citation type="submission" date="2023-07" db="EMBL/GenBank/DDBJ databases">
        <title>Draft genome sequence of Agarivorans aestuarii strain ZMCS4, a CAZymes producing bacteria isolated from the marine brown algae Clodostephus spongiosus.</title>
        <authorList>
            <person name="Lorente B."/>
            <person name="Cabral C."/>
            <person name="Frias J."/>
            <person name="Faria J."/>
            <person name="Toubarro D."/>
        </authorList>
    </citation>
    <scope>NUCLEOTIDE SEQUENCE [LARGE SCALE GENOMIC DNA]</scope>
    <source>
        <strain evidence="3">ZMCS4</strain>
    </source>
</reference>
<evidence type="ECO:0000313" key="3">
    <source>
        <dbReference type="Proteomes" id="UP001310248"/>
    </source>
</evidence>
<dbReference type="EMBL" id="JAYDYW010000013">
    <property type="protein sequence ID" value="MEE1675407.1"/>
    <property type="molecule type" value="Genomic_DNA"/>
</dbReference>
<evidence type="ECO:0008006" key="4">
    <source>
        <dbReference type="Google" id="ProtNLM"/>
    </source>
</evidence>
<keyword evidence="3" id="KW-1185">Reference proteome</keyword>
<name>A0ABU7G8A3_9ALTE</name>
<feature type="transmembrane region" description="Helical" evidence="1">
    <location>
        <begin position="25"/>
        <end position="47"/>
    </location>
</feature>
<gene>
    <name evidence="2" type="ORF">SNR37_000732</name>
</gene>
<proteinExistence type="predicted"/>
<reference evidence="2 3" key="2">
    <citation type="submission" date="2023-12" db="EMBL/GenBank/DDBJ databases">
        <authorList>
            <consortium name="Cladostephus spongiosus"/>
            <person name="Lorente B."/>
            <person name="Cabral C."/>
            <person name="Frias J."/>
            <person name="Faria J."/>
            <person name="Toubarro D."/>
        </authorList>
    </citation>
    <scope>NUCLEOTIDE SEQUENCE [LARGE SCALE GENOMIC DNA]</scope>
    <source>
        <strain evidence="2 3">ZMCS4</strain>
    </source>
</reference>
<organism evidence="2 3">
    <name type="scientific">Agarivorans aestuarii</name>
    <dbReference type="NCBI Taxonomy" id="1563703"/>
    <lineage>
        <taxon>Bacteria</taxon>
        <taxon>Pseudomonadati</taxon>
        <taxon>Pseudomonadota</taxon>
        <taxon>Gammaproteobacteria</taxon>
        <taxon>Alteromonadales</taxon>
        <taxon>Alteromonadaceae</taxon>
        <taxon>Agarivorans</taxon>
    </lineage>
</organism>
<dbReference type="RefSeq" id="WP_163134703.1">
    <property type="nucleotide sequence ID" value="NZ_JAYDYW010000013.1"/>
</dbReference>
<sequence length="154" mass="16172">MTSLFLISPNKQACKALPTRQGGSALVVAIFVIVVMALISAGLTLMIQDTSRNAAWDVLGTRAELAAYSGLEQALSALFPLDVPVTTPGQCDNVIEEPALNGQGLATCSVTVSCQQKDISELSARFFELQATGQCGTGEILVQRSQSIQARSGI</sequence>
<keyword evidence="1" id="KW-1133">Transmembrane helix</keyword>
<keyword evidence="1" id="KW-0812">Transmembrane</keyword>
<evidence type="ECO:0000256" key="1">
    <source>
        <dbReference type="SAM" id="Phobius"/>
    </source>
</evidence>
<keyword evidence="1" id="KW-0472">Membrane</keyword>
<dbReference type="Proteomes" id="UP001310248">
    <property type="component" value="Unassembled WGS sequence"/>
</dbReference>
<protein>
    <recommendedName>
        <fullName evidence="4">MSHA biogenesis protein MshP</fullName>
    </recommendedName>
</protein>
<accession>A0ABU7G8A3</accession>